<name>A0A8T1V470_9STRA</name>
<gene>
    <name evidence="1" type="ORF">PHYPSEUDO_003250</name>
</gene>
<accession>A0A8T1V470</accession>
<dbReference type="OrthoDB" id="88561at2759"/>
<dbReference type="PANTHER" id="PTHR40781:SF1">
    <property type="match status" value="1"/>
</dbReference>
<reference evidence="1" key="1">
    <citation type="submission" date="2021-02" db="EMBL/GenBank/DDBJ databases">
        <authorList>
            <person name="Palmer J.M."/>
        </authorList>
    </citation>
    <scope>NUCLEOTIDE SEQUENCE</scope>
    <source>
        <strain evidence="1">SCRP734</strain>
    </source>
</reference>
<sequence>MDSFLAVIEHRRDCSPPARLWRVSHSRNRDALFCARLPCLLFEDYLAFEFILRQHLVWGNRDETPFLSTFSNKDNAVNWGRRLLGEGDVWIYAIDTNGLTVFPTETDEYLILGSIPKNNICESQQVREYVDPEYVDSDFWCGYTGHDDRRRENMVRHEETGLYYDPDDDAGRQEDQDWIEYASSWM</sequence>
<dbReference type="Proteomes" id="UP000694044">
    <property type="component" value="Unassembled WGS sequence"/>
</dbReference>
<keyword evidence="2" id="KW-1185">Reference proteome</keyword>
<proteinExistence type="predicted"/>
<dbReference type="PANTHER" id="PTHR40781">
    <property type="match status" value="1"/>
</dbReference>
<evidence type="ECO:0000313" key="2">
    <source>
        <dbReference type="Proteomes" id="UP000694044"/>
    </source>
</evidence>
<organism evidence="1 2">
    <name type="scientific">Phytophthora pseudosyringae</name>
    <dbReference type="NCBI Taxonomy" id="221518"/>
    <lineage>
        <taxon>Eukaryota</taxon>
        <taxon>Sar</taxon>
        <taxon>Stramenopiles</taxon>
        <taxon>Oomycota</taxon>
        <taxon>Peronosporomycetes</taxon>
        <taxon>Peronosporales</taxon>
        <taxon>Peronosporaceae</taxon>
        <taxon>Phytophthora</taxon>
    </lineage>
</organism>
<comment type="caution">
    <text evidence="1">The sequence shown here is derived from an EMBL/GenBank/DDBJ whole genome shotgun (WGS) entry which is preliminary data.</text>
</comment>
<dbReference type="EMBL" id="JAGDFM010001643">
    <property type="protein sequence ID" value="KAG7375143.1"/>
    <property type="molecule type" value="Genomic_DNA"/>
</dbReference>
<dbReference type="AlphaFoldDB" id="A0A8T1V470"/>
<evidence type="ECO:0000313" key="1">
    <source>
        <dbReference type="EMBL" id="KAG7375143.1"/>
    </source>
</evidence>
<protein>
    <submittedName>
        <fullName evidence="1">Uncharacterized protein</fullName>
    </submittedName>
</protein>